<reference evidence="2 3" key="1">
    <citation type="submission" date="2024-08" db="EMBL/GenBank/DDBJ databases">
        <title>Two novel Cytobacillus novel species.</title>
        <authorList>
            <person name="Liu G."/>
        </authorList>
    </citation>
    <scope>NUCLEOTIDE SEQUENCE [LARGE SCALE GENOMIC DNA]</scope>
    <source>
        <strain evidence="2 3">FJAT-54145</strain>
    </source>
</reference>
<name>A0ABW6K8Z9_9BACI</name>
<keyword evidence="1" id="KW-1133">Transmembrane helix</keyword>
<comment type="caution">
    <text evidence="2">The sequence shown here is derived from an EMBL/GenBank/DDBJ whole genome shotgun (WGS) entry which is preliminary data.</text>
</comment>
<evidence type="ECO:0000256" key="1">
    <source>
        <dbReference type="SAM" id="Phobius"/>
    </source>
</evidence>
<accession>A0ABW6K8Z9</accession>
<evidence type="ECO:0000313" key="3">
    <source>
        <dbReference type="Proteomes" id="UP001601059"/>
    </source>
</evidence>
<proteinExistence type="predicted"/>
<gene>
    <name evidence="2" type="ORF">ACFYKX_08580</name>
</gene>
<keyword evidence="3" id="KW-1185">Reference proteome</keyword>
<evidence type="ECO:0000313" key="2">
    <source>
        <dbReference type="EMBL" id="MFE8700666.1"/>
    </source>
</evidence>
<feature type="transmembrane region" description="Helical" evidence="1">
    <location>
        <begin position="14"/>
        <end position="31"/>
    </location>
</feature>
<keyword evidence="1" id="KW-0472">Membrane</keyword>
<keyword evidence="1" id="KW-0812">Transmembrane</keyword>
<sequence>MTIKLKDRLKTKKVVLGAIGIVLVLAVMIYFDMKKVYLEEEPPIPVVEIDGQQLDIGLGTYRWNGELVERKPEEVMKNLRLDTIDPRARLSVEFPEETKPIVVTYGLMEGHDNRVMQLPSFLPLTSPFPFHRMHGESTVVIQAKWGDGKKADYLFSYEAEHLTPYQNMIAFEEGFYSLLIVHKPGEDPPYERISKLQYFVNGYSTMDNLKQAKDQYPELNIESVPTIVVLDHKGEAFRSTKYDEAIKFLEENTELKSIKAEGKITTINRMFQFVILDNGLMFRTDDIHRLKVGQHVKANINTFHHEMPFLNHTESVEIIKEADPIFLEEKWRPKEDWTYSVLAVGDKSFTKPIEEPDKDDLKDVKKTTIEISLKLEDGSELPPSFMVFDRQELIFVCNNYKDLLKFLFENEIPPEDMRH</sequence>
<organism evidence="2 3">
    <name type="scientific">Cytobacillus spartinae</name>
    <dbReference type="NCBI Taxonomy" id="3299023"/>
    <lineage>
        <taxon>Bacteria</taxon>
        <taxon>Bacillati</taxon>
        <taxon>Bacillota</taxon>
        <taxon>Bacilli</taxon>
        <taxon>Bacillales</taxon>
        <taxon>Bacillaceae</taxon>
        <taxon>Cytobacillus</taxon>
    </lineage>
</organism>
<dbReference type="Proteomes" id="UP001601059">
    <property type="component" value="Unassembled WGS sequence"/>
</dbReference>
<dbReference type="RefSeq" id="WP_389360074.1">
    <property type="nucleotide sequence ID" value="NZ_JBIACK010000003.1"/>
</dbReference>
<dbReference type="EMBL" id="JBIACK010000003">
    <property type="protein sequence ID" value="MFE8700666.1"/>
    <property type="molecule type" value="Genomic_DNA"/>
</dbReference>
<protein>
    <submittedName>
        <fullName evidence="2">Uncharacterized protein</fullName>
    </submittedName>
</protein>